<feature type="domain" description="LD-carboxypeptidase N-terminal" evidence="4">
    <location>
        <begin position="12"/>
        <end position="131"/>
    </location>
</feature>
<dbReference type="Pfam" id="PF02016">
    <property type="entry name" value="Peptidase_S66"/>
    <property type="match status" value="1"/>
</dbReference>
<feature type="active site" description="Nucleophile" evidence="3">
    <location>
        <position position="111"/>
    </location>
</feature>
<name>A0A6J4P8R1_9ACTN</name>
<feature type="domain" description="LD-carboxypeptidase C-terminal" evidence="5">
    <location>
        <begin position="197"/>
        <end position="311"/>
    </location>
</feature>
<dbReference type="Gene3D" id="3.40.50.10740">
    <property type="entry name" value="Class I glutamine amidotransferase-like"/>
    <property type="match status" value="1"/>
</dbReference>
<accession>A0A6J4P8R1</accession>
<proteinExistence type="inferred from homology"/>
<evidence type="ECO:0000259" key="4">
    <source>
        <dbReference type="Pfam" id="PF02016"/>
    </source>
</evidence>
<dbReference type="PIRSF" id="PIRSF028757">
    <property type="entry name" value="LD-carboxypeptidase"/>
    <property type="match status" value="1"/>
</dbReference>
<dbReference type="AlphaFoldDB" id="A0A6J4P8R1"/>
<dbReference type="InterPro" id="IPR040921">
    <property type="entry name" value="Peptidase_S66C"/>
</dbReference>
<dbReference type="InterPro" id="IPR003507">
    <property type="entry name" value="S66_fam"/>
</dbReference>
<dbReference type="EMBL" id="CADCUV010000065">
    <property type="protein sequence ID" value="CAA9406548.1"/>
    <property type="molecule type" value="Genomic_DNA"/>
</dbReference>
<evidence type="ECO:0000256" key="3">
    <source>
        <dbReference type="PIRSR" id="PIRSR028757-1"/>
    </source>
</evidence>
<evidence type="ECO:0000313" key="6">
    <source>
        <dbReference type="EMBL" id="CAA9406548.1"/>
    </source>
</evidence>
<sequence>MIPAKLDAGDEVGVVSPAVSLGFIPGEQRQLAEERWRGLGLRVSYSPNAEVLDRFDSSPVEARVSDLHGAFADPEVKGMITTLGGYNSNQLLSRLDYGLIGAAPKVLCGFSDITALATAIHARTGLVTYSGPHFTTLGMKRGIEYTIDYFERCVMRDKPFKVEPADHWSDDLWYEDQENRRFVPNPGYDVLREGEAEGKILGGNLGTLALLFGTSYMPSLEGAILLLEEDEEVEPHHFDRNLQSLLHQPGFEAVRGIVFGRFQRASNMDLETLKEIVGTRPELKRLPLVANASFGHTTPTFTFPIGGTGTLRAHANDPALRIETH</sequence>
<gene>
    <name evidence="6" type="ORF">AVDCRST_MAG22-1584</name>
</gene>
<feature type="active site" description="Charge relay system" evidence="3">
    <location>
        <position position="228"/>
    </location>
</feature>
<comment type="similarity">
    <text evidence="1">Belongs to the peptidase S66 family.</text>
</comment>
<dbReference type="GO" id="GO:0016787">
    <property type="term" value="F:hydrolase activity"/>
    <property type="evidence" value="ECO:0007669"/>
    <property type="project" value="UniProtKB-KW"/>
</dbReference>
<organism evidence="6">
    <name type="scientific">uncultured Rubrobacteraceae bacterium</name>
    <dbReference type="NCBI Taxonomy" id="349277"/>
    <lineage>
        <taxon>Bacteria</taxon>
        <taxon>Bacillati</taxon>
        <taxon>Actinomycetota</taxon>
        <taxon>Rubrobacteria</taxon>
        <taxon>Rubrobacterales</taxon>
        <taxon>Rubrobacteraceae</taxon>
        <taxon>environmental samples</taxon>
    </lineage>
</organism>
<dbReference type="SUPFAM" id="SSF52317">
    <property type="entry name" value="Class I glutamine amidotransferase-like"/>
    <property type="match status" value="1"/>
</dbReference>
<dbReference type="InterPro" id="IPR027461">
    <property type="entry name" value="Carboxypeptidase_A_C_sf"/>
</dbReference>
<evidence type="ECO:0000259" key="5">
    <source>
        <dbReference type="Pfam" id="PF17676"/>
    </source>
</evidence>
<dbReference type="InterPro" id="IPR040449">
    <property type="entry name" value="Peptidase_S66_N"/>
</dbReference>
<feature type="active site" description="Charge relay system" evidence="3">
    <location>
        <position position="296"/>
    </location>
</feature>
<dbReference type="PANTHER" id="PTHR30237">
    <property type="entry name" value="MURAMOYLTETRAPEPTIDE CARBOXYPEPTIDASE"/>
    <property type="match status" value="1"/>
</dbReference>
<evidence type="ECO:0000256" key="2">
    <source>
        <dbReference type="ARBA" id="ARBA00022801"/>
    </source>
</evidence>
<dbReference type="Gene3D" id="3.50.30.60">
    <property type="entry name" value="LD-carboxypeptidase A C-terminal domain-like"/>
    <property type="match status" value="1"/>
</dbReference>
<dbReference type="SUPFAM" id="SSF141986">
    <property type="entry name" value="LD-carboxypeptidase A C-terminal domain-like"/>
    <property type="match status" value="1"/>
</dbReference>
<evidence type="ECO:0000256" key="1">
    <source>
        <dbReference type="ARBA" id="ARBA00010233"/>
    </source>
</evidence>
<keyword evidence="2" id="KW-0378">Hydrolase</keyword>
<reference evidence="6" key="1">
    <citation type="submission" date="2020-02" db="EMBL/GenBank/DDBJ databases">
        <authorList>
            <person name="Meier V. D."/>
        </authorList>
    </citation>
    <scope>NUCLEOTIDE SEQUENCE</scope>
    <source>
        <strain evidence="6">AVDCRST_MAG22</strain>
    </source>
</reference>
<protein>
    <submittedName>
        <fullName evidence="6">Microcin C7 self-immunity protein mccF</fullName>
    </submittedName>
</protein>
<dbReference type="InterPro" id="IPR027478">
    <property type="entry name" value="LdcA_N"/>
</dbReference>
<dbReference type="Pfam" id="PF17676">
    <property type="entry name" value="Peptidase_S66C"/>
    <property type="match status" value="1"/>
</dbReference>
<dbReference type="PANTHER" id="PTHR30237:SF6">
    <property type="entry name" value="CARBOXYPEPTIDASE YOCD-RELATED"/>
    <property type="match status" value="1"/>
</dbReference>
<dbReference type="CDD" id="cd07062">
    <property type="entry name" value="Peptidase_S66_mccF_like"/>
    <property type="match status" value="1"/>
</dbReference>
<dbReference type="InterPro" id="IPR029062">
    <property type="entry name" value="Class_I_gatase-like"/>
</dbReference>